<protein>
    <submittedName>
        <fullName evidence="1">Uncharacterized protein</fullName>
    </submittedName>
</protein>
<dbReference type="RefSeq" id="WP_190959389.1">
    <property type="nucleotide sequence ID" value="NZ_JACJTU010000061.1"/>
</dbReference>
<evidence type="ECO:0000313" key="1">
    <source>
        <dbReference type="EMBL" id="MBD2738868.1"/>
    </source>
</evidence>
<dbReference type="Proteomes" id="UP000637383">
    <property type="component" value="Unassembled WGS sequence"/>
</dbReference>
<dbReference type="EMBL" id="JACJTU010000061">
    <property type="protein sequence ID" value="MBD2738868.1"/>
    <property type="molecule type" value="Genomic_DNA"/>
</dbReference>
<sequence>MQVVTIKDEELLSKFGKLALTKSRKQEMPLTVVAHNNTQACLFGIKSLHNLVSKMLQVECLALVDTITLQPKSTGKAKVKLDSSNEWLDVHLPTMSVKISDFSSPTPAESNPYPPIDKATLERIYELEFNLSNKAESNPIPSLTPLAQSLLQYLQRTGRTSAVIQEIQPNFKVKGQRFSSEELKRLFNELVENSLAVWLDANTIKIASNQTDGQNGQE</sequence>
<comment type="caution">
    <text evidence="1">The sequence shown here is derived from an EMBL/GenBank/DDBJ whole genome shotgun (WGS) entry which is preliminary data.</text>
</comment>
<proteinExistence type="predicted"/>
<keyword evidence="2" id="KW-1185">Reference proteome</keyword>
<evidence type="ECO:0000313" key="2">
    <source>
        <dbReference type="Proteomes" id="UP000637383"/>
    </source>
</evidence>
<name>A0ABR8KH65_9NOSO</name>
<organism evidence="1 2">
    <name type="scientific">Nostoc paludosum FACHB-159</name>
    <dbReference type="NCBI Taxonomy" id="2692908"/>
    <lineage>
        <taxon>Bacteria</taxon>
        <taxon>Bacillati</taxon>
        <taxon>Cyanobacteriota</taxon>
        <taxon>Cyanophyceae</taxon>
        <taxon>Nostocales</taxon>
        <taxon>Nostocaceae</taxon>
        <taxon>Nostoc</taxon>
    </lineage>
</organism>
<gene>
    <name evidence="1" type="ORF">H6H03_34210</name>
</gene>
<reference evidence="1 2" key="1">
    <citation type="journal article" date="2020" name="ISME J.">
        <title>Comparative genomics reveals insights into cyanobacterial evolution and habitat adaptation.</title>
        <authorList>
            <person name="Chen M.Y."/>
            <person name="Teng W.K."/>
            <person name="Zhao L."/>
            <person name="Hu C.X."/>
            <person name="Zhou Y.K."/>
            <person name="Han B.P."/>
            <person name="Song L.R."/>
            <person name="Shu W.S."/>
        </authorList>
    </citation>
    <scope>NUCLEOTIDE SEQUENCE [LARGE SCALE GENOMIC DNA]</scope>
    <source>
        <strain evidence="1 2">FACHB-159</strain>
    </source>
</reference>
<accession>A0ABR8KH65</accession>